<keyword evidence="9 10" id="KW-0573">Peptidoglycan synthesis</keyword>
<evidence type="ECO:0000256" key="1">
    <source>
        <dbReference type="ARBA" id="ARBA00004496"/>
    </source>
</evidence>
<dbReference type="RefSeq" id="WP_109904440.1">
    <property type="nucleotide sequence ID" value="NZ_QGLE01000003.1"/>
</dbReference>
<keyword evidence="4 9" id="KW-0436">Ligase</keyword>
<evidence type="ECO:0000256" key="4">
    <source>
        <dbReference type="ARBA" id="ARBA00022598"/>
    </source>
</evidence>
<dbReference type="PANTHER" id="PTHR43692:SF1">
    <property type="entry name" value="UDP-N-ACETYLMURAMOYLALANINE--D-GLUTAMATE LIGASE"/>
    <property type="match status" value="1"/>
</dbReference>
<dbReference type="InterPro" id="IPR004101">
    <property type="entry name" value="Mur_ligase_C"/>
</dbReference>
<dbReference type="GO" id="GO:0005524">
    <property type="term" value="F:ATP binding"/>
    <property type="evidence" value="ECO:0007669"/>
    <property type="project" value="UniProtKB-UniRule"/>
</dbReference>
<dbReference type="OrthoDB" id="9809796at2"/>
<dbReference type="AlphaFoldDB" id="A0A317EHN6"/>
<comment type="subcellular location">
    <subcellularLocation>
        <location evidence="1 9 10">Cytoplasm</location>
    </subcellularLocation>
</comment>
<dbReference type="HAMAP" id="MF_00639">
    <property type="entry name" value="MurD"/>
    <property type="match status" value="1"/>
</dbReference>
<dbReference type="SUPFAM" id="SSF51984">
    <property type="entry name" value="MurCD N-terminal domain"/>
    <property type="match status" value="1"/>
</dbReference>
<reference evidence="13 14" key="1">
    <citation type="submission" date="2018-05" db="EMBL/GenBank/DDBJ databases">
        <title>Zavarzinia sp. HR-AS.</title>
        <authorList>
            <person name="Lee Y."/>
            <person name="Jeon C.O."/>
        </authorList>
    </citation>
    <scope>NUCLEOTIDE SEQUENCE [LARGE SCALE GENOMIC DNA]</scope>
    <source>
        <strain evidence="13 14">HR-AS</strain>
    </source>
</reference>
<feature type="binding site" evidence="9">
    <location>
        <begin position="120"/>
        <end position="126"/>
    </location>
    <ligand>
        <name>ATP</name>
        <dbReference type="ChEBI" id="CHEBI:30616"/>
    </ligand>
</feature>
<dbReference type="GO" id="GO:0009252">
    <property type="term" value="P:peptidoglycan biosynthetic process"/>
    <property type="evidence" value="ECO:0007669"/>
    <property type="project" value="UniProtKB-UniRule"/>
</dbReference>
<dbReference type="GO" id="GO:0008360">
    <property type="term" value="P:regulation of cell shape"/>
    <property type="evidence" value="ECO:0007669"/>
    <property type="project" value="UniProtKB-KW"/>
</dbReference>
<dbReference type="SUPFAM" id="SSF53244">
    <property type="entry name" value="MurD-like peptide ligases, peptide-binding domain"/>
    <property type="match status" value="1"/>
</dbReference>
<gene>
    <name evidence="9" type="primary">murD</name>
    <name evidence="13" type="ORF">DKG74_07965</name>
</gene>
<dbReference type="Gene3D" id="3.40.1190.10">
    <property type="entry name" value="Mur-like, catalytic domain"/>
    <property type="match status" value="1"/>
</dbReference>
<keyword evidence="9 10" id="KW-0961">Cell wall biogenesis/degradation</keyword>
<dbReference type="Pfam" id="PF08245">
    <property type="entry name" value="Mur_ligase_M"/>
    <property type="match status" value="1"/>
</dbReference>
<keyword evidence="14" id="KW-1185">Reference proteome</keyword>
<comment type="pathway">
    <text evidence="2 9 10">Cell wall biogenesis; peptidoglycan biosynthesis.</text>
</comment>
<keyword evidence="9 10" id="KW-0133">Cell shape</keyword>
<evidence type="ECO:0000259" key="11">
    <source>
        <dbReference type="Pfam" id="PF02875"/>
    </source>
</evidence>
<dbReference type="UniPathway" id="UPA00219"/>
<organism evidence="13 14">
    <name type="scientific">Zavarzinia aquatilis</name>
    <dbReference type="NCBI Taxonomy" id="2211142"/>
    <lineage>
        <taxon>Bacteria</taxon>
        <taxon>Pseudomonadati</taxon>
        <taxon>Pseudomonadota</taxon>
        <taxon>Alphaproteobacteria</taxon>
        <taxon>Rhodospirillales</taxon>
        <taxon>Zavarziniaceae</taxon>
        <taxon>Zavarzinia</taxon>
    </lineage>
</organism>
<accession>A0A317EHN6</accession>
<dbReference type="Gene3D" id="3.90.190.20">
    <property type="entry name" value="Mur ligase, C-terminal domain"/>
    <property type="match status" value="1"/>
</dbReference>
<comment type="caution">
    <text evidence="13">The sequence shown here is derived from an EMBL/GenBank/DDBJ whole genome shotgun (WGS) entry which is preliminary data.</text>
</comment>
<name>A0A317EHN6_9PROT</name>
<dbReference type="InterPro" id="IPR005762">
    <property type="entry name" value="MurD"/>
</dbReference>
<evidence type="ECO:0000313" key="13">
    <source>
        <dbReference type="EMBL" id="PWR24725.1"/>
    </source>
</evidence>
<dbReference type="GO" id="GO:0071555">
    <property type="term" value="P:cell wall organization"/>
    <property type="evidence" value="ECO:0007669"/>
    <property type="project" value="UniProtKB-KW"/>
</dbReference>
<evidence type="ECO:0000256" key="8">
    <source>
        <dbReference type="ARBA" id="ARBA00023306"/>
    </source>
</evidence>
<feature type="domain" description="Mur ligase C-terminal" evidence="11">
    <location>
        <begin position="317"/>
        <end position="431"/>
    </location>
</feature>
<dbReference type="GO" id="GO:0005737">
    <property type="term" value="C:cytoplasm"/>
    <property type="evidence" value="ECO:0007669"/>
    <property type="project" value="UniProtKB-SubCell"/>
</dbReference>
<comment type="similarity">
    <text evidence="9">Belongs to the MurCDEF family.</text>
</comment>
<dbReference type="GO" id="GO:0008764">
    <property type="term" value="F:UDP-N-acetylmuramoylalanine-D-glutamate ligase activity"/>
    <property type="evidence" value="ECO:0007669"/>
    <property type="project" value="UniProtKB-UniRule"/>
</dbReference>
<evidence type="ECO:0000313" key="14">
    <source>
        <dbReference type="Proteomes" id="UP000245461"/>
    </source>
</evidence>
<dbReference type="PROSITE" id="PS01011">
    <property type="entry name" value="FOLYLPOLYGLU_SYNT_1"/>
    <property type="match status" value="1"/>
</dbReference>
<dbReference type="SUPFAM" id="SSF53623">
    <property type="entry name" value="MurD-like peptide ligases, catalytic domain"/>
    <property type="match status" value="1"/>
</dbReference>
<dbReference type="InterPro" id="IPR018109">
    <property type="entry name" value="Folylpolyglutamate_synth_CS"/>
</dbReference>
<keyword evidence="6 9" id="KW-0547">Nucleotide-binding</keyword>
<comment type="function">
    <text evidence="9 10">Cell wall formation. Catalyzes the addition of glutamate to the nucleotide precursor UDP-N-acetylmuramoyl-L-alanine (UMA).</text>
</comment>
<evidence type="ECO:0000256" key="5">
    <source>
        <dbReference type="ARBA" id="ARBA00022618"/>
    </source>
</evidence>
<comment type="catalytic activity">
    <reaction evidence="9 10">
        <text>UDP-N-acetyl-alpha-D-muramoyl-L-alanine + D-glutamate + ATP = UDP-N-acetyl-alpha-D-muramoyl-L-alanyl-D-glutamate + ADP + phosphate + H(+)</text>
        <dbReference type="Rhea" id="RHEA:16429"/>
        <dbReference type="ChEBI" id="CHEBI:15378"/>
        <dbReference type="ChEBI" id="CHEBI:29986"/>
        <dbReference type="ChEBI" id="CHEBI:30616"/>
        <dbReference type="ChEBI" id="CHEBI:43474"/>
        <dbReference type="ChEBI" id="CHEBI:83898"/>
        <dbReference type="ChEBI" id="CHEBI:83900"/>
        <dbReference type="ChEBI" id="CHEBI:456216"/>
        <dbReference type="EC" id="6.3.2.9"/>
    </reaction>
</comment>
<dbReference type="EC" id="6.3.2.9" evidence="9 10"/>
<evidence type="ECO:0000256" key="7">
    <source>
        <dbReference type="ARBA" id="ARBA00022840"/>
    </source>
</evidence>
<proteinExistence type="inferred from homology"/>
<dbReference type="Gene3D" id="3.40.50.720">
    <property type="entry name" value="NAD(P)-binding Rossmann-like Domain"/>
    <property type="match status" value="1"/>
</dbReference>
<keyword evidence="8 9" id="KW-0131">Cell cycle</keyword>
<keyword evidence="3 9" id="KW-0963">Cytoplasm</keyword>
<sequence length="459" mass="47254">MIVADSFRNRKVAVFGLARTGISAAKSLLAGGATVLAWDDKPASRDHAAAEGVPLADLRAADWPDIAALVLAPGVPLTHPMPHDVVRLARAAGVPVIGDMELFARSSQRLPGTRVIMITGTNGKSTTTALTAHLLAVAGVPVAVGGNLGTAVLDLDPLPAGGVYVFEISSYQIDLIDTLVPDVGVLLNITPDHLDRHGGMDGYVAVKARLFRDQGAGQTAVVGIDDAHVAGIARDLEGRGRKVTELAIGRVLASGVSAEGGTLYEDGEALFDLTTLPRLPGAHNWQNVAAAFAALRAVGLGREAILAGLASFPGLAHRMELVGQRGPVRFVNDSKATNADAAAKALAAYDRIYWIAGGKPKAGGITTLGAYWPRIAKAYLIGEAAQDFAATLAGHVPATVTVTLEAAVEAAARDAQASGDAAPVVLLSPACASFDQFSDYEARGDRFRALVQALGAAAA</sequence>
<evidence type="ECO:0000256" key="10">
    <source>
        <dbReference type="RuleBase" id="RU003664"/>
    </source>
</evidence>
<keyword evidence="5 9" id="KW-0132">Cell division</keyword>
<evidence type="ECO:0000256" key="9">
    <source>
        <dbReference type="HAMAP-Rule" id="MF_00639"/>
    </source>
</evidence>
<dbReference type="InterPro" id="IPR036615">
    <property type="entry name" value="Mur_ligase_C_dom_sf"/>
</dbReference>
<feature type="domain" description="Mur ligase central" evidence="12">
    <location>
        <begin position="118"/>
        <end position="294"/>
    </location>
</feature>
<dbReference type="InterPro" id="IPR036565">
    <property type="entry name" value="Mur-like_cat_sf"/>
</dbReference>
<evidence type="ECO:0000256" key="6">
    <source>
        <dbReference type="ARBA" id="ARBA00022741"/>
    </source>
</evidence>
<evidence type="ECO:0000256" key="3">
    <source>
        <dbReference type="ARBA" id="ARBA00022490"/>
    </source>
</evidence>
<dbReference type="EMBL" id="QGLE01000003">
    <property type="protein sequence ID" value="PWR24725.1"/>
    <property type="molecule type" value="Genomic_DNA"/>
</dbReference>
<dbReference type="Proteomes" id="UP000245461">
    <property type="component" value="Unassembled WGS sequence"/>
</dbReference>
<dbReference type="PANTHER" id="PTHR43692">
    <property type="entry name" value="UDP-N-ACETYLMURAMOYLALANINE--D-GLUTAMATE LIGASE"/>
    <property type="match status" value="1"/>
</dbReference>
<dbReference type="GO" id="GO:0004326">
    <property type="term" value="F:tetrahydrofolylpolyglutamate synthase activity"/>
    <property type="evidence" value="ECO:0007669"/>
    <property type="project" value="InterPro"/>
</dbReference>
<dbReference type="InterPro" id="IPR013221">
    <property type="entry name" value="Mur_ligase_cen"/>
</dbReference>
<evidence type="ECO:0000256" key="2">
    <source>
        <dbReference type="ARBA" id="ARBA00004752"/>
    </source>
</evidence>
<dbReference type="GO" id="GO:0051301">
    <property type="term" value="P:cell division"/>
    <property type="evidence" value="ECO:0007669"/>
    <property type="project" value="UniProtKB-KW"/>
</dbReference>
<keyword evidence="7 9" id="KW-0067">ATP-binding</keyword>
<protein>
    <recommendedName>
        <fullName evidence="9 10">UDP-N-acetylmuramoylalanine--D-glutamate ligase</fullName>
        <ecNumber evidence="9 10">6.3.2.9</ecNumber>
    </recommendedName>
    <alternativeName>
        <fullName evidence="9">D-glutamic acid-adding enzyme</fullName>
    </alternativeName>
    <alternativeName>
        <fullName evidence="9">UDP-N-acetylmuramoyl-L-alanyl-D-glutamate synthetase</fullName>
    </alternativeName>
</protein>
<dbReference type="NCBIfam" id="TIGR01087">
    <property type="entry name" value="murD"/>
    <property type="match status" value="1"/>
</dbReference>
<dbReference type="Pfam" id="PF02875">
    <property type="entry name" value="Mur_ligase_C"/>
    <property type="match status" value="1"/>
</dbReference>
<evidence type="ECO:0000259" key="12">
    <source>
        <dbReference type="Pfam" id="PF08245"/>
    </source>
</evidence>